<dbReference type="SUPFAM" id="SSF52540">
    <property type="entry name" value="P-loop containing nucleoside triphosphate hydrolases"/>
    <property type="match status" value="1"/>
</dbReference>
<dbReference type="InterPro" id="IPR017871">
    <property type="entry name" value="ABC_transporter-like_CS"/>
</dbReference>
<dbReference type="Pfam" id="PF00005">
    <property type="entry name" value="ABC_tran"/>
    <property type="match status" value="1"/>
</dbReference>
<dbReference type="EMBL" id="JADOTZ010000001">
    <property type="protein sequence ID" value="MBG6083512.1"/>
    <property type="molecule type" value="Genomic_DNA"/>
</dbReference>
<name>A0A931D6Y1_9MICC</name>
<proteinExistence type="inferred from homology"/>
<accession>A0A931D6Y1</accession>
<dbReference type="PROSITE" id="PS50893">
    <property type="entry name" value="ABC_TRANSPORTER_2"/>
    <property type="match status" value="1"/>
</dbReference>
<evidence type="ECO:0000256" key="2">
    <source>
        <dbReference type="ARBA" id="ARBA00022448"/>
    </source>
</evidence>
<dbReference type="Gene3D" id="3.40.50.300">
    <property type="entry name" value="P-loop containing nucleotide triphosphate hydrolases"/>
    <property type="match status" value="1"/>
</dbReference>
<evidence type="ECO:0000256" key="1">
    <source>
        <dbReference type="ARBA" id="ARBA00005417"/>
    </source>
</evidence>
<gene>
    <name evidence="6" type="ORF">IW252_000279</name>
</gene>
<keyword evidence="3" id="KW-0547">Nucleotide-binding</keyword>
<dbReference type="Proteomes" id="UP000625033">
    <property type="component" value="Unassembled WGS sequence"/>
</dbReference>
<keyword evidence="2" id="KW-0813">Transport</keyword>
<sequence>MSSNGDTTTEEADLALPQRPSYVGDPAVVLNNVAMTFYVSTESQEERQKQSRLKRAFDSVVKSKPTVQVKALKPLSLVVEHGESVGIVGRNGSGKSTLSKLISGQLRPTRGTVSATSTPIMLGVSAALQPSLSGSQNIWLGCLAMGMKPGEIRERFDSIVEVADLRDEIELPMGTYSSGMASRLRFAIAAAVEPEILVIDEALNTGDAAVKDRTKARLDQLREQAGCVFLVSHSIGTIKDMCSRVLWIDKGELIMDADPEIVLPKYRTYMRLLAKSSTEHANIYRRRQEKLNQRIKIDPVRD</sequence>
<dbReference type="SMART" id="SM00382">
    <property type="entry name" value="AAA"/>
    <property type="match status" value="1"/>
</dbReference>
<dbReference type="GO" id="GO:0140359">
    <property type="term" value="F:ABC-type transporter activity"/>
    <property type="evidence" value="ECO:0007669"/>
    <property type="project" value="InterPro"/>
</dbReference>
<comment type="caution">
    <text evidence="6">The sequence shown here is derived from an EMBL/GenBank/DDBJ whole genome shotgun (WGS) entry which is preliminary data.</text>
</comment>
<comment type="similarity">
    <text evidence="1">Belongs to the ABC transporter superfamily.</text>
</comment>
<evidence type="ECO:0000313" key="7">
    <source>
        <dbReference type="Proteomes" id="UP000625033"/>
    </source>
</evidence>
<dbReference type="GO" id="GO:0016020">
    <property type="term" value="C:membrane"/>
    <property type="evidence" value="ECO:0007669"/>
    <property type="project" value="InterPro"/>
</dbReference>
<dbReference type="InterPro" id="IPR050683">
    <property type="entry name" value="Bact_Polysacc_Export_ATP-bd"/>
</dbReference>
<feature type="domain" description="ABC transporter" evidence="5">
    <location>
        <begin position="55"/>
        <end position="275"/>
    </location>
</feature>
<dbReference type="GO" id="GO:0016887">
    <property type="term" value="F:ATP hydrolysis activity"/>
    <property type="evidence" value="ECO:0007669"/>
    <property type="project" value="InterPro"/>
</dbReference>
<dbReference type="RefSeq" id="WP_331271392.1">
    <property type="nucleotide sequence ID" value="NZ_JADOTZ010000001.1"/>
</dbReference>
<reference evidence="6" key="1">
    <citation type="submission" date="2020-11" db="EMBL/GenBank/DDBJ databases">
        <title>Sequencing the genomes of 1000 actinobacteria strains.</title>
        <authorList>
            <person name="Klenk H.-P."/>
        </authorList>
    </citation>
    <scope>NUCLEOTIDE SEQUENCE</scope>
    <source>
        <strain evidence="6">DSM 26152</strain>
    </source>
</reference>
<dbReference type="PROSITE" id="PS00211">
    <property type="entry name" value="ABC_TRANSPORTER_1"/>
    <property type="match status" value="1"/>
</dbReference>
<evidence type="ECO:0000259" key="5">
    <source>
        <dbReference type="PROSITE" id="PS50893"/>
    </source>
</evidence>
<dbReference type="InterPro" id="IPR015860">
    <property type="entry name" value="ABC_transpr_TagH-like"/>
</dbReference>
<dbReference type="CDD" id="cd03220">
    <property type="entry name" value="ABC_KpsT_Wzt"/>
    <property type="match status" value="1"/>
</dbReference>
<dbReference type="InterPro" id="IPR003439">
    <property type="entry name" value="ABC_transporter-like_ATP-bd"/>
</dbReference>
<evidence type="ECO:0000256" key="3">
    <source>
        <dbReference type="ARBA" id="ARBA00022741"/>
    </source>
</evidence>
<dbReference type="PANTHER" id="PTHR46743">
    <property type="entry name" value="TEICHOIC ACIDS EXPORT ATP-BINDING PROTEIN TAGH"/>
    <property type="match status" value="1"/>
</dbReference>
<keyword evidence="4 6" id="KW-0067">ATP-binding</keyword>
<evidence type="ECO:0000256" key="4">
    <source>
        <dbReference type="ARBA" id="ARBA00022840"/>
    </source>
</evidence>
<keyword evidence="7" id="KW-1185">Reference proteome</keyword>
<dbReference type="AlphaFoldDB" id="A0A931D6Y1"/>
<organism evidence="6 7">
    <name type="scientific">Zhihengliuella flava</name>
    <dbReference type="NCBI Taxonomy" id="1285193"/>
    <lineage>
        <taxon>Bacteria</taxon>
        <taxon>Bacillati</taxon>
        <taxon>Actinomycetota</taxon>
        <taxon>Actinomycetes</taxon>
        <taxon>Micrococcales</taxon>
        <taxon>Micrococcaceae</taxon>
        <taxon>Zhihengliuella</taxon>
    </lineage>
</organism>
<protein>
    <submittedName>
        <fullName evidence="6">Teichoic acid transport system ATP-binding protein</fullName>
    </submittedName>
</protein>
<dbReference type="InterPro" id="IPR027417">
    <property type="entry name" value="P-loop_NTPase"/>
</dbReference>
<dbReference type="InterPro" id="IPR003593">
    <property type="entry name" value="AAA+_ATPase"/>
</dbReference>
<dbReference type="PANTHER" id="PTHR46743:SF2">
    <property type="entry name" value="TEICHOIC ACIDS EXPORT ATP-BINDING PROTEIN TAGH"/>
    <property type="match status" value="1"/>
</dbReference>
<dbReference type="GO" id="GO:0005524">
    <property type="term" value="F:ATP binding"/>
    <property type="evidence" value="ECO:0007669"/>
    <property type="project" value="UniProtKB-KW"/>
</dbReference>
<evidence type="ECO:0000313" key="6">
    <source>
        <dbReference type="EMBL" id="MBG6083512.1"/>
    </source>
</evidence>